<feature type="transmembrane region" description="Helical" evidence="9">
    <location>
        <begin position="344"/>
        <end position="363"/>
    </location>
</feature>
<dbReference type="RefSeq" id="WP_247026176.1">
    <property type="nucleotide sequence ID" value="NZ_JALKCH010000002.1"/>
</dbReference>
<comment type="subcellular location">
    <subcellularLocation>
        <location evidence="1 9">Cell inner membrane</location>
        <topology evidence="1 9">Multi-pass membrane protein</topology>
    </subcellularLocation>
</comment>
<dbReference type="PANTHER" id="PTHR32063">
    <property type="match status" value="1"/>
</dbReference>
<comment type="caution">
    <text evidence="10">The sequence shown here is derived from an EMBL/GenBank/DDBJ whole genome shotgun (WGS) entry which is preliminary data.</text>
</comment>
<dbReference type="Gene3D" id="3.30.70.1440">
    <property type="entry name" value="Multidrug efflux transporter AcrB pore domain"/>
    <property type="match status" value="1"/>
</dbReference>
<evidence type="ECO:0000256" key="4">
    <source>
        <dbReference type="ARBA" id="ARBA00022475"/>
    </source>
</evidence>
<feature type="transmembrane region" description="Helical" evidence="9">
    <location>
        <begin position="901"/>
        <end position="924"/>
    </location>
</feature>
<keyword evidence="11" id="KW-1185">Reference proteome</keyword>
<evidence type="ECO:0000313" key="10">
    <source>
        <dbReference type="EMBL" id="MCK0195725.1"/>
    </source>
</evidence>
<evidence type="ECO:0000256" key="5">
    <source>
        <dbReference type="ARBA" id="ARBA00022519"/>
    </source>
</evidence>
<feature type="transmembrane region" description="Helical" evidence="9">
    <location>
        <begin position="537"/>
        <end position="556"/>
    </location>
</feature>
<evidence type="ECO:0000313" key="11">
    <source>
        <dbReference type="Proteomes" id="UP001203284"/>
    </source>
</evidence>
<dbReference type="PRINTS" id="PR00702">
    <property type="entry name" value="ACRIFLAVINRP"/>
</dbReference>
<dbReference type="Gene3D" id="3.30.70.1430">
    <property type="entry name" value="Multidrug efflux transporter AcrB pore domain"/>
    <property type="match status" value="2"/>
</dbReference>
<dbReference type="SUPFAM" id="SSF82693">
    <property type="entry name" value="Multidrug efflux transporter AcrB pore domain, PN1, PN2, PC1 and PC2 subdomains"/>
    <property type="match status" value="3"/>
</dbReference>
<dbReference type="SUPFAM" id="SSF82866">
    <property type="entry name" value="Multidrug efflux transporter AcrB transmembrane domain"/>
    <property type="match status" value="2"/>
</dbReference>
<reference evidence="10 11" key="1">
    <citation type="submission" date="2022-04" db="EMBL/GenBank/DDBJ databases">
        <authorList>
            <person name="Grouzdev D.S."/>
            <person name="Pantiukh K.S."/>
            <person name="Krutkina M.S."/>
        </authorList>
    </citation>
    <scope>NUCLEOTIDE SEQUENCE [LARGE SCALE GENOMIC DNA]</scope>
    <source>
        <strain evidence="10 11">6x-1</strain>
    </source>
</reference>
<keyword evidence="5 9" id="KW-0997">Cell inner membrane</keyword>
<dbReference type="SUPFAM" id="SSF82714">
    <property type="entry name" value="Multidrug efflux transporter AcrB TolC docking domain, DN and DC subdomains"/>
    <property type="match status" value="2"/>
</dbReference>
<dbReference type="NCBIfam" id="TIGR00915">
    <property type="entry name" value="2A0602"/>
    <property type="match status" value="1"/>
</dbReference>
<feature type="transmembrane region" description="Helical" evidence="9">
    <location>
        <begin position="370"/>
        <end position="392"/>
    </location>
</feature>
<evidence type="ECO:0000256" key="7">
    <source>
        <dbReference type="ARBA" id="ARBA00022989"/>
    </source>
</evidence>
<feature type="transmembrane region" description="Helical" evidence="9">
    <location>
        <begin position="398"/>
        <end position="421"/>
    </location>
</feature>
<keyword evidence="3 9" id="KW-0813">Transport</keyword>
<gene>
    <name evidence="10" type="ORF">MWN34_02245</name>
</gene>
<keyword evidence="6 9" id="KW-0812">Transmembrane</keyword>
<accession>A0ABT0D700</accession>
<evidence type="ECO:0000256" key="6">
    <source>
        <dbReference type="ARBA" id="ARBA00022692"/>
    </source>
</evidence>
<protein>
    <recommendedName>
        <fullName evidence="9">Efflux pump membrane transporter</fullName>
    </recommendedName>
</protein>
<feature type="transmembrane region" description="Helical" evidence="9">
    <location>
        <begin position="930"/>
        <end position="951"/>
    </location>
</feature>
<feature type="transmembrane region" description="Helical" evidence="9">
    <location>
        <begin position="441"/>
        <end position="461"/>
    </location>
</feature>
<evidence type="ECO:0000256" key="3">
    <source>
        <dbReference type="ARBA" id="ARBA00022448"/>
    </source>
</evidence>
<feature type="transmembrane region" description="Helical" evidence="9">
    <location>
        <begin position="12"/>
        <end position="33"/>
    </location>
</feature>
<dbReference type="Gene3D" id="3.30.2090.10">
    <property type="entry name" value="Multidrug efflux transporter AcrB TolC docking domain, DN and DC subdomains"/>
    <property type="match status" value="2"/>
</dbReference>
<comment type="similarity">
    <text evidence="2 9">Belongs to the resistance-nodulation-cell division (RND) (TC 2.A.6) family.</text>
</comment>
<feature type="transmembrane region" description="Helical" evidence="9">
    <location>
        <begin position="1004"/>
        <end position="1030"/>
    </location>
</feature>
<dbReference type="Gene3D" id="1.20.1640.10">
    <property type="entry name" value="Multidrug efflux transporter AcrB transmembrane domain"/>
    <property type="match status" value="2"/>
</dbReference>
<dbReference type="Pfam" id="PF00873">
    <property type="entry name" value="ACR_tran"/>
    <property type="match status" value="1"/>
</dbReference>
<keyword evidence="7 9" id="KW-1133">Transmembrane helix</keyword>
<evidence type="ECO:0000256" key="8">
    <source>
        <dbReference type="ARBA" id="ARBA00023136"/>
    </source>
</evidence>
<dbReference type="Gene3D" id="3.30.70.1320">
    <property type="entry name" value="Multidrug efflux transporter AcrB pore domain like"/>
    <property type="match status" value="1"/>
</dbReference>
<dbReference type="InterPro" id="IPR004764">
    <property type="entry name" value="MdtF-like"/>
</dbReference>
<organism evidence="10 11">
    <name type="scientific">Ancylobacter crimeensis</name>
    <dbReference type="NCBI Taxonomy" id="2579147"/>
    <lineage>
        <taxon>Bacteria</taxon>
        <taxon>Pseudomonadati</taxon>
        <taxon>Pseudomonadota</taxon>
        <taxon>Alphaproteobacteria</taxon>
        <taxon>Hyphomicrobiales</taxon>
        <taxon>Xanthobacteraceae</taxon>
        <taxon>Ancylobacter</taxon>
    </lineage>
</organism>
<feature type="transmembrane region" description="Helical" evidence="9">
    <location>
        <begin position="875"/>
        <end position="894"/>
    </location>
</feature>
<dbReference type="PANTHER" id="PTHR32063:SF13">
    <property type="entry name" value="MULTIDRUG EFFLUX PUMP SUBUNIT ACRB-RELATED"/>
    <property type="match status" value="1"/>
</dbReference>
<evidence type="ECO:0000256" key="1">
    <source>
        <dbReference type="ARBA" id="ARBA00004429"/>
    </source>
</evidence>
<dbReference type="NCBIfam" id="NF000282">
    <property type="entry name" value="RND_permease_1"/>
    <property type="match status" value="1"/>
</dbReference>
<keyword evidence="8 9" id="KW-0472">Membrane</keyword>
<proteinExistence type="inferred from homology"/>
<keyword evidence="4" id="KW-1003">Cell membrane</keyword>
<sequence>MISRFFIERPVLANVLALVFVLIGAIALIELPVAQYPNVVPPTVQVTTRYPGASARTLVDTVALPIEQQVNGVEGMIYMQSTAASDGSYALTVSFAIGTDPDQAQVLVQNRVAIAMASLPQAVQTQGVTTRKKSTAILQFVALFSPDQRYDSLFLANYGVINLQDPISRLPGVGNVSVFGAGQYAMRIWLDADKMQSRGLTPQDVGDAIQQQSQEVGSGVIGMPPTPRGTNFQYTLNLAGRLNDVADYENIIVKVESGNGGRITRLKDVARVELGSQTYSQSFSFNGKPAAALGIFQLPEANSLAVAGEVKATMAKLAKSFPPGLEYSVPFDTTVFVNASINEVYKTLFEAGALVLIVILVFLQDWRATLVPATTVPVTIIGTFAAMAAMGFTVNLSTLFAIVLAIGIVVDDAIVIVEGVARHIERGLPGRLAAEKAMDELFGPIIGITLVLMSVFIPAAFMPGLTGQMYRQFALVIAATALISAINAMTLKPTQCALWLRPPVPPEKRNALYRGFNAVYDRAERWYAGVIHHMVKASYLTIAVALVLIGIAFYGISRVPTGFLPLEDQGYMVIGAQLPDGASLERTQAVMDDISRHAKATPGVKEVITISGVSVLDNNATLANAGVAYVMLDDWDVRDKAGQGLLEIYTALGKAMAPIEKAATFVLPPPPIQGIGNAGGFTMMVEQRDGSFDFPALEAVTNQVVTNATSQSAIQRPTTTFRAGVPQLFISVDRIKAETLGVTVGQVFTTIQGYVGSSFVTQFNRFGQTFQAYIQADSPFRSTRAEVLALKVKTPQGAMVPIGTLAEIHEVVGPSLITLYNRYPAATIVGSPASGFSSGQALDIMDQVAHQTLPPGTGSSWTAMSYQERAVGNEIYVVFGLAVLLVYFVLAGQYESWILPLSVLLAVPLALLGTVAALTGLGIANNLYTQIGLILLIALSAKNAILIVEFAREKRADGMEIMEAAVEAARLRFRPILMTSFAFILGVLPLVLATGAGANARRSIGIAVFSGMLASTCLAVLFVPSFYTVLQSFEEWRQRRKAPAPAEPSAAG</sequence>
<evidence type="ECO:0000256" key="2">
    <source>
        <dbReference type="ARBA" id="ARBA00010942"/>
    </source>
</evidence>
<feature type="transmembrane region" description="Helical" evidence="9">
    <location>
        <begin position="473"/>
        <end position="491"/>
    </location>
</feature>
<dbReference type="Proteomes" id="UP001203284">
    <property type="component" value="Unassembled WGS sequence"/>
</dbReference>
<dbReference type="EMBL" id="JALKCH010000002">
    <property type="protein sequence ID" value="MCK0195725.1"/>
    <property type="molecule type" value="Genomic_DNA"/>
</dbReference>
<dbReference type="InterPro" id="IPR027463">
    <property type="entry name" value="AcrB_DN_DC_subdom"/>
</dbReference>
<feature type="transmembrane region" description="Helical" evidence="9">
    <location>
        <begin position="971"/>
        <end position="992"/>
    </location>
</feature>
<name>A0ABT0D700_9HYPH</name>
<evidence type="ECO:0000256" key="9">
    <source>
        <dbReference type="RuleBase" id="RU364070"/>
    </source>
</evidence>
<dbReference type="InterPro" id="IPR001036">
    <property type="entry name" value="Acrflvin-R"/>
</dbReference>